<evidence type="ECO:0000256" key="3">
    <source>
        <dbReference type="ARBA" id="ARBA00022737"/>
    </source>
</evidence>
<accession>A0A8C0B702</accession>
<dbReference type="InterPro" id="IPR035976">
    <property type="entry name" value="Sushi/SCR/CCP_sf"/>
</dbReference>
<dbReference type="CDD" id="cd00041">
    <property type="entry name" value="CUB"/>
    <property type="match status" value="1"/>
</dbReference>
<keyword evidence="4 5" id="KW-1015">Disulfide bond</keyword>
<keyword evidence="10" id="KW-1185">Reference proteome</keyword>
<dbReference type="SMART" id="SM00042">
    <property type="entry name" value="CUB"/>
    <property type="match status" value="1"/>
</dbReference>
<dbReference type="PROSITE" id="PS50923">
    <property type="entry name" value="SUSHI"/>
    <property type="match status" value="1"/>
</dbReference>
<dbReference type="Pfam" id="PF00084">
    <property type="entry name" value="Sushi"/>
    <property type="match status" value="1"/>
</dbReference>
<dbReference type="FunFam" id="2.60.120.290:FF:000001">
    <property type="entry name" value="CUB and sushi domain-containing protein 3 isoform X1"/>
    <property type="match status" value="1"/>
</dbReference>
<proteinExistence type="predicted"/>
<keyword evidence="2 6" id="KW-0732">Signal</keyword>
<sequence length="304" mass="34269">MNILLSCMRWFYFWSMVNFLFAVKTCGSNLQGPGGTFTSPNFPFQYDSNAQCVWVITAINTNKVNLVSFCLHKRTRLSGVFQQLLCRLFSFAYNNVQLFSRCEHIPTGSLFYSSRNKFLFISTEIEKESCGDPGTPLYGIREGDGFSNRDVLRFECQFGFELIGEKSIICQENNQWSANIPICIFPCLSNFTAPMGTVLSPDYPEGYGNNLNCIWTIISDPGSRIHLSFNDFDLESQFDFLAVKDGDSPDSPIIGTFTGAEVPSHLTSNGHILRLEFQADHSMSGRGFNITYNSKAENMCIFII</sequence>
<dbReference type="InterPro" id="IPR035914">
    <property type="entry name" value="Sperma_CUB_dom_sf"/>
</dbReference>
<feature type="domain" description="CUB" evidence="7">
    <location>
        <begin position="187"/>
        <end position="295"/>
    </location>
</feature>
<dbReference type="InterPro" id="IPR000859">
    <property type="entry name" value="CUB_dom"/>
</dbReference>
<protein>
    <submittedName>
        <fullName evidence="9">Uncharacterized protein</fullName>
    </submittedName>
</protein>
<evidence type="ECO:0000256" key="6">
    <source>
        <dbReference type="SAM" id="SignalP"/>
    </source>
</evidence>
<evidence type="ECO:0000256" key="1">
    <source>
        <dbReference type="ARBA" id="ARBA00022659"/>
    </source>
</evidence>
<dbReference type="Gene3D" id="2.10.70.10">
    <property type="entry name" value="Complement Module, domain 1"/>
    <property type="match status" value="1"/>
</dbReference>
<feature type="chain" id="PRO_5034940745" evidence="6">
    <location>
        <begin position="23"/>
        <end position="304"/>
    </location>
</feature>
<evidence type="ECO:0000313" key="10">
    <source>
        <dbReference type="Proteomes" id="UP000694555"/>
    </source>
</evidence>
<dbReference type="Ensembl" id="ENSBJAT00000013137.1">
    <property type="protein sequence ID" value="ENSBJAP00000012783.1"/>
    <property type="gene ID" value="ENSBJAG00000008560.1"/>
</dbReference>
<keyword evidence="3" id="KW-0677">Repeat</keyword>
<dbReference type="CDD" id="cd00033">
    <property type="entry name" value="CCP"/>
    <property type="match status" value="1"/>
</dbReference>
<evidence type="ECO:0000259" key="8">
    <source>
        <dbReference type="PROSITE" id="PS50923"/>
    </source>
</evidence>
<feature type="signal peptide" evidence="6">
    <location>
        <begin position="1"/>
        <end position="22"/>
    </location>
</feature>
<evidence type="ECO:0000259" key="7">
    <source>
        <dbReference type="PROSITE" id="PS01180"/>
    </source>
</evidence>
<evidence type="ECO:0000256" key="5">
    <source>
        <dbReference type="PROSITE-ProRule" id="PRU00302"/>
    </source>
</evidence>
<dbReference type="SUPFAM" id="SSF49854">
    <property type="entry name" value="Spermadhesin, CUB domain"/>
    <property type="match status" value="2"/>
</dbReference>
<dbReference type="Pfam" id="PF00431">
    <property type="entry name" value="CUB"/>
    <property type="match status" value="2"/>
</dbReference>
<feature type="domain" description="CUB" evidence="7">
    <location>
        <begin position="26"/>
        <end position="58"/>
    </location>
</feature>
<evidence type="ECO:0000256" key="4">
    <source>
        <dbReference type="ARBA" id="ARBA00023157"/>
    </source>
</evidence>
<dbReference type="PROSITE" id="PS01180">
    <property type="entry name" value="CUB"/>
    <property type="match status" value="2"/>
</dbReference>
<reference evidence="9" key="1">
    <citation type="submission" date="2025-08" db="UniProtKB">
        <authorList>
            <consortium name="Ensembl"/>
        </authorList>
    </citation>
    <scope>IDENTIFICATION</scope>
</reference>
<name>A0A8C0B702_9AVES</name>
<dbReference type="AlphaFoldDB" id="A0A8C0B702"/>
<dbReference type="SMART" id="SM00032">
    <property type="entry name" value="CCP"/>
    <property type="match status" value="1"/>
</dbReference>
<feature type="domain" description="Sushi" evidence="8">
    <location>
        <begin position="128"/>
        <end position="185"/>
    </location>
</feature>
<reference evidence="9" key="2">
    <citation type="submission" date="2025-09" db="UniProtKB">
        <authorList>
            <consortium name="Ensembl"/>
        </authorList>
    </citation>
    <scope>IDENTIFICATION</scope>
</reference>
<dbReference type="PANTHER" id="PTHR45656:SF4">
    <property type="entry name" value="PROTEIN CBR-CLEC-78"/>
    <property type="match status" value="1"/>
</dbReference>
<dbReference type="PANTHER" id="PTHR45656">
    <property type="entry name" value="PROTEIN CBR-CLEC-78"/>
    <property type="match status" value="1"/>
</dbReference>
<dbReference type="Gene3D" id="2.60.120.290">
    <property type="entry name" value="Spermadhesin, CUB domain"/>
    <property type="match status" value="2"/>
</dbReference>
<dbReference type="Proteomes" id="UP000694555">
    <property type="component" value="Unplaced"/>
</dbReference>
<comment type="caution">
    <text evidence="5">Lacks conserved residue(s) required for the propagation of feature annotation.</text>
</comment>
<dbReference type="SUPFAM" id="SSF57535">
    <property type="entry name" value="Complement control module/SCR domain"/>
    <property type="match status" value="1"/>
</dbReference>
<dbReference type="FunFam" id="2.10.70.10:FF:000002">
    <property type="entry name" value="CUB and Sushi multiple domains 3"/>
    <property type="match status" value="1"/>
</dbReference>
<feature type="disulfide bond" evidence="5">
    <location>
        <begin position="156"/>
        <end position="183"/>
    </location>
</feature>
<evidence type="ECO:0000256" key="2">
    <source>
        <dbReference type="ARBA" id="ARBA00022729"/>
    </source>
</evidence>
<organism evidence="9 10">
    <name type="scientific">Buteo japonicus</name>
    <dbReference type="NCBI Taxonomy" id="224669"/>
    <lineage>
        <taxon>Eukaryota</taxon>
        <taxon>Metazoa</taxon>
        <taxon>Chordata</taxon>
        <taxon>Craniata</taxon>
        <taxon>Vertebrata</taxon>
        <taxon>Euteleostomi</taxon>
        <taxon>Archelosauria</taxon>
        <taxon>Archosauria</taxon>
        <taxon>Dinosauria</taxon>
        <taxon>Saurischia</taxon>
        <taxon>Theropoda</taxon>
        <taxon>Coelurosauria</taxon>
        <taxon>Aves</taxon>
        <taxon>Neognathae</taxon>
        <taxon>Neoaves</taxon>
        <taxon>Telluraves</taxon>
        <taxon>Accipitrimorphae</taxon>
        <taxon>Accipitriformes</taxon>
        <taxon>Accipitridae</taxon>
        <taxon>Accipitrinae</taxon>
        <taxon>Buteo</taxon>
    </lineage>
</organism>
<keyword evidence="1 5" id="KW-0768">Sushi</keyword>
<dbReference type="InterPro" id="IPR051277">
    <property type="entry name" value="SEZ6_CSMD_C4BPB_Regulators"/>
</dbReference>
<dbReference type="InterPro" id="IPR000436">
    <property type="entry name" value="Sushi_SCR_CCP_dom"/>
</dbReference>
<evidence type="ECO:0000313" key="9">
    <source>
        <dbReference type="Ensembl" id="ENSBJAP00000012783.1"/>
    </source>
</evidence>